<accession>A0A392U835</accession>
<dbReference type="AlphaFoldDB" id="A0A392U835"/>
<proteinExistence type="predicted"/>
<sequence length="51" mass="5316">MLKRIVEYALKSRSRSLEKIGLNLPPALGAEAPALGAEAHALGAIESTDEG</sequence>
<name>A0A392U835_9FABA</name>
<protein>
    <submittedName>
        <fullName evidence="1">Uncharacterized protein</fullName>
    </submittedName>
</protein>
<reference evidence="1 2" key="1">
    <citation type="journal article" date="2018" name="Front. Plant Sci.">
        <title>Red Clover (Trifolium pratense) and Zigzag Clover (T. medium) - A Picture of Genomic Similarities and Differences.</title>
        <authorList>
            <person name="Dluhosova J."/>
            <person name="Istvanek J."/>
            <person name="Nedelnik J."/>
            <person name="Repkova J."/>
        </authorList>
    </citation>
    <scope>NUCLEOTIDE SEQUENCE [LARGE SCALE GENOMIC DNA]</scope>
    <source>
        <strain evidence="2">cv. 10/8</strain>
        <tissue evidence="1">Leaf</tissue>
    </source>
</reference>
<keyword evidence="2" id="KW-1185">Reference proteome</keyword>
<feature type="non-terminal residue" evidence="1">
    <location>
        <position position="51"/>
    </location>
</feature>
<comment type="caution">
    <text evidence="1">The sequence shown here is derived from an EMBL/GenBank/DDBJ whole genome shotgun (WGS) entry which is preliminary data.</text>
</comment>
<evidence type="ECO:0000313" key="1">
    <source>
        <dbReference type="EMBL" id="MCI68954.1"/>
    </source>
</evidence>
<dbReference type="EMBL" id="LXQA010746372">
    <property type="protein sequence ID" value="MCI68954.1"/>
    <property type="molecule type" value="Genomic_DNA"/>
</dbReference>
<dbReference type="Proteomes" id="UP000265520">
    <property type="component" value="Unassembled WGS sequence"/>
</dbReference>
<organism evidence="1 2">
    <name type="scientific">Trifolium medium</name>
    <dbReference type="NCBI Taxonomy" id="97028"/>
    <lineage>
        <taxon>Eukaryota</taxon>
        <taxon>Viridiplantae</taxon>
        <taxon>Streptophyta</taxon>
        <taxon>Embryophyta</taxon>
        <taxon>Tracheophyta</taxon>
        <taxon>Spermatophyta</taxon>
        <taxon>Magnoliopsida</taxon>
        <taxon>eudicotyledons</taxon>
        <taxon>Gunneridae</taxon>
        <taxon>Pentapetalae</taxon>
        <taxon>rosids</taxon>
        <taxon>fabids</taxon>
        <taxon>Fabales</taxon>
        <taxon>Fabaceae</taxon>
        <taxon>Papilionoideae</taxon>
        <taxon>50 kb inversion clade</taxon>
        <taxon>NPAAA clade</taxon>
        <taxon>Hologalegina</taxon>
        <taxon>IRL clade</taxon>
        <taxon>Trifolieae</taxon>
        <taxon>Trifolium</taxon>
    </lineage>
</organism>
<evidence type="ECO:0000313" key="2">
    <source>
        <dbReference type="Proteomes" id="UP000265520"/>
    </source>
</evidence>